<protein>
    <submittedName>
        <fullName evidence="2">Uncharacterized protein</fullName>
    </submittedName>
</protein>
<organism evidence="2 3">
    <name type="scientific">Anopheles maculatus</name>
    <dbReference type="NCBI Taxonomy" id="74869"/>
    <lineage>
        <taxon>Eukaryota</taxon>
        <taxon>Metazoa</taxon>
        <taxon>Ecdysozoa</taxon>
        <taxon>Arthropoda</taxon>
        <taxon>Hexapoda</taxon>
        <taxon>Insecta</taxon>
        <taxon>Pterygota</taxon>
        <taxon>Neoptera</taxon>
        <taxon>Endopterygota</taxon>
        <taxon>Diptera</taxon>
        <taxon>Nematocera</taxon>
        <taxon>Culicoidea</taxon>
        <taxon>Culicidae</taxon>
        <taxon>Anophelinae</taxon>
        <taxon>Anopheles</taxon>
        <taxon>Anopheles maculatus group</taxon>
    </lineage>
</organism>
<keyword evidence="1" id="KW-1133">Transmembrane helix</keyword>
<accession>A0A182STC5</accession>
<reference evidence="3" key="1">
    <citation type="submission" date="2013-09" db="EMBL/GenBank/DDBJ databases">
        <title>The Genome Sequence of Anopheles maculatus species B.</title>
        <authorList>
            <consortium name="The Broad Institute Genomics Platform"/>
            <person name="Neafsey D.E."/>
            <person name="Besansky N."/>
            <person name="Howell P."/>
            <person name="Walton C."/>
            <person name="Young S.K."/>
            <person name="Zeng Q."/>
            <person name="Gargeya S."/>
            <person name="Fitzgerald M."/>
            <person name="Haas B."/>
            <person name="Abouelleil A."/>
            <person name="Allen A.W."/>
            <person name="Alvarado L."/>
            <person name="Arachchi H.M."/>
            <person name="Berlin A.M."/>
            <person name="Chapman S.B."/>
            <person name="Gainer-Dewar J."/>
            <person name="Goldberg J."/>
            <person name="Griggs A."/>
            <person name="Gujja S."/>
            <person name="Hansen M."/>
            <person name="Howarth C."/>
            <person name="Imamovic A."/>
            <person name="Ireland A."/>
            <person name="Larimer J."/>
            <person name="McCowan C."/>
            <person name="Murphy C."/>
            <person name="Pearson M."/>
            <person name="Poon T.W."/>
            <person name="Priest M."/>
            <person name="Roberts A."/>
            <person name="Saif S."/>
            <person name="Shea T."/>
            <person name="Sisk P."/>
            <person name="Sykes S."/>
            <person name="Wortman J."/>
            <person name="Nusbaum C."/>
            <person name="Birren B."/>
        </authorList>
    </citation>
    <scope>NUCLEOTIDE SEQUENCE [LARGE SCALE GENOMIC DNA]</scope>
    <source>
        <strain evidence="3">maculatus3</strain>
    </source>
</reference>
<sequence length="137" mass="15621">MVSKYRDILEPPVELQIHRNSSPVIHRSTPTQGRYRSAKRAKRYNEGGWDYLFGLSSFMILLWFRTFLVSGALVYKHRSGSASFASYYKFRCLHGHAFFFMPTQVGRSDKRFPLAGLTSPSPLAKAAPIAHDTYVCV</sequence>
<dbReference type="Proteomes" id="UP000075901">
    <property type="component" value="Unassembled WGS sequence"/>
</dbReference>
<dbReference type="EnsemblMetazoa" id="AMAM012999-RA">
    <property type="protein sequence ID" value="AMAM012999-PA"/>
    <property type="gene ID" value="AMAM012999"/>
</dbReference>
<reference evidence="2" key="2">
    <citation type="submission" date="2020-05" db="UniProtKB">
        <authorList>
            <consortium name="EnsemblMetazoa"/>
        </authorList>
    </citation>
    <scope>IDENTIFICATION</scope>
    <source>
        <strain evidence="2">maculatus3</strain>
    </source>
</reference>
<feature type="transmembrane region" description="Helical" evidence="1">
    <location>
        <begin position="51"/>
        <end position="75"/>
    </location>
</feature>
<dbReference type="AlphaFoldDB" id="A0A182STC5"/>
<keyword evidence="3" id="KW-1185">Reference proteome</keyword>
<keyword evidence="1" id="KW-0472">Membrane</keyword>
<evidence type="ECO:0000256" key="1">
    <source>
        <dbReference type="SAM" id="Phobius"/>
    </source>
</evidence>
<evidence type="ECO:0000313" key="3">
    <source>
        <dbReference type="Proteomes" id="UP000075901"/>
    </source>
</evidence>
<keyword evidence="1" id="KW-0812">Transmembrane</keyword>
<dbReference type="VEuPathDB" id="VectorBase:AMAM012999"/>
<name>A0A182STC5_9DIPT</name>
<proteinExistence type="predicted"/>
<evidence type="ECO:0000313" key="2">
    <source>
        <dbReference type="EnsemblMetazoa" id="AMAM012999-PA"/>
    </source>
</evidence>